<comment type="caution">
    <text evidence="9">The sequence shown here is derived from an EMBL/GenBank/DDBJ whole genome shotgun (WGS) entry which is preliminary data.</text>
</comment>
<reference evidence="9 10" key="1">
    <citation type="journal article" date="2019" name="Nat. Plants">
        <title>Stout camphor tree genome fills gaps in understanding of flowering plant genome evolution.</title>
        <authorList>
            <person name="Chaw S.M."/>
            <person name="Liu Y.C."/>
            <person name="Wu Y.W."/>
            <person name="Wang H.Y."/>
            <person name="Lin C.I."/>
            <person name="Wu C.S."/>
            <person name="Ke H.M."/>
            <person name="Chang L.Y."/>
            <person name="Hsu C.Y."/>
            <person name="Yang H.T."/>
            <person name="Sudianto E."/>
            <person name="Hsu M.H."/>
            <person name="Wu K.P."/>
            <person name="Wang L.N."/>
            <person name="Leebens-Mack J.H."/>
            <person name="Tsai I.J."/>
        </authorList>
    </citation>
    <scope>NUCLEOTIDE SEQUENCE [LARGE SCALE GENOMIC DNA]</scope>
    <source>
        <strain evidence="10">cv. Chaw 1501</strain>
        <tissue evidence="9">Young leaves</tissue>
    </source>
</reference>
<feature type="binding site" evidence="5">
    <location>
        <position position="134"/>
    </location>
    <ligand>
        <name>ATP</name>
        <dbReference type="ChEBI" id="CHEBI:30616"/>
    </ligand>
</feature>
<proteinExistence type="inferred from homology"/>
<dbReference type="Pfam" id="PF00069">
    <property type="entry name" value="Pkinase"/>
    <property type="match status" value="1"/>
</dbReference>
<dbReference type="PROSITE" id="PS50011">
    <property type="entry name" value="PROTEIN_KINASE_DOM"/>
    <property type="match status" value="1"/>
</dbReference>
<dbReference type="SUPFAM" id="SSF56112">
    <property type="entry name" value="Protein kinase-like (PK-like)"/>
    <property type="match status" value="1"/>
</dbReference>
<keyword evidence="2 5" id="KW-0547">Nucleotide-binding</keyword>
<dbReference type="GO" id="GO:0005524">
    <property type="term" value="F:ATP binding"/>
    <property type="evidence" value="ECO:0007669"/>
    <property type="project" value="UniProtKB-UniRule"/>
</dbReference>
<comment type="similarity">
    <text evidence="6">Belongs to the protein kinase superfamily.</text>
</comment>
<evidence type="ECO:0000256" key="5">
    <source>
        <dbReference type="PROSITE-ProRule" id="PRU10141"/>
    </source>
</evidence>
<dbReference type="InterPro" id="IPR050823">
    <property type="entry name" value="Plant_Ser_Thr_Prot_Kinase"/>
</dbReference>
<evidence type="ECO:0000256" key="7">
    <source>
        <dbReference type="SAM" id="MobiDB-lite"/>
    </source>
</evidence>
<feature type="domain" description="Protein kinase" evidence="8">
    <location>
        <begin position="96"/>
        <end position="371"/>
    </location>
</feature>
<feature type="region of interest" description="Disordered" evidence="7">
    <location>
        <begin position="376"/>
        <end position="399"/>
    </location>
</feature>
<evidence type="ECO:0000313" key="10">
    <source>
        <dbReference type="Proteomes" id="UP000283530"/>
    </source>
</evidence>
<organism evidence="9 10">
    <name type="scientific">Cinnamomum micranthum f. kanehirae</name>
    <dbReference type="NCBI Taxonomy" id="337451"/>
    <lineage>
        <taxon>Eukaryota</taxon>
        <taxon>Viridiplantae</taxon>
        <taxon>Streptophyta</taxon>
        <taxon>Embryophyta</taxon>
        <taxon>Tracheophyta</taxon>
        <taxon>Spermatophyta</taxon>
        <taxon>Magnoliopsida</taxon>
        <taxon>Magnoliidae</taxon>
        <taxon>Laurales</taxon>
        <taxon>Lauraceae</taxon>
        <taxon>Cinnamomum</taxon>
    </lineage>
</organism>
<dbReference type="InterPro" id="IPR017441">
    <property type="entry name" value="Protein_kinase_ATP_BS"/>
</dbReference>
<dbReference type="Proteomes" id="UP000283530">
    <property type="component" value="Unassembled WGS sequence"/>
</dbReference>
<dbReference type="InterPro" id="IPR008271">
    <property type="entry name" value="Ser/Thr_kinase_AS"/>
</dbReference>
<evidence type="ECO:0000259" key="8">
    <source>
        <dbReference type="PROSITE" id="PS50011"/>
    </source>
</evidence>
<dbReference type="PROSITE" id="PS00108">
    <property type="entry name" value="PROTEIN_KINASE_ST"/>
    <property type="match status" value="1"/>
</dbReference>
<evidence type="ECO:0000256" key="6">
    <source>
        <dbReference type="RuleBase" id="RU000304"/>
    </source>
</evidence>
<name>A0A3S3MGC3_9MAGN</name>
<gene>
    <name evidence="9" type="ORF">CKAN_00430700</name>
</gene>
<keyword evidence="1" id="KW-0808">Transferase</keyword>
<keyword evidence="10" id="KW-1185">Reference proteome</keyword>
<protein>
    <submittedName>
        <fullName evidence="9">Protein kinase 2B, chloroplastic-like protein</fullName>
    </submittedName>
</protein>
<dbReference type="PROSITE" id="PS00107">
    <property type="entry name" value="PROTEIN_KINASE_ATP"/>
    <property type="match status" value="1"/>
</dbReference>
<dbReference type="PANTHER" id="PTHR45621">
    <property type="entry name" value="OS01G0588500 PROTEIN-RELATED"/>
    <property type="match status" value="1"/>
</dbReference>
<keyword evidence="3 9" id="KW-0418">Kinase</keyword>
<evidence type="ECO:0000256" key="4">
    <source>
        <dbReference type="ARBA" id="ARBA00022840"/>
    </source>
</evidence>
<dbReference type="Gene3D" id="1.10.510.10">
    <property type="entry name" value="Transferase(Phosphotransferase) domain 1"/>
    <property type="match status" value="1"/>
</dbReference>
<dbReference type="SMART" id="SM00220">
    <property type="entry name" value="S_TKc"/>
    <property type="match status" value="1"/>
</dbReference>
<dbReference type="Gene3D" id="3.30.200.20">
    <property type="entry name" value="Phosphorylase Kinase, domain 1"/>
    <property type="match status" value="1"/>
</dbReference>
<keyword evidence="4 5" id="KW-0067">ATP-binding</keyword>
<dbReference type="InterPro" id="IPR000719">
    <property type="entry name" value="Prot_kinase_dom"/>
</dbReference>
<dbReference type="EMBL" id="QPKB01000002">
    <property type="protein sequence ID" value="RWR75901.1"/>
    <property type="molecule type" value="Genomic_DNA"/>
</dbReference>
<evidence type="ECO:0000256" key="1">
    <source>
        <dbReference type="ARBA" id="ARBA00022679"/>
    </source>
</evidence>
<keyword evidence="6" id="KW-0723">Serine/threonine-protein kinase</keyword>
<dbReference type="AlphaFoldDB" id="A0A3S3MGC3"/>
<evidence type="ECO:0000256" key="2">
    <source>
        <dbReference type="ARBA" id="ARBA00022741"/>
    </source>
</evidence>
<sequence length="399" mass="44443">MKDKTENKRFQSSTGKHLKSIYFLSLISFHLFSIEIPKPCKNSQSLDSSRNQTSSVSEVKSSASKSLISTSKSDVTFVDNLKSFSLNDLKIATKNFRPSSLLGEGGFGCVFKGWIDENTLAPTRPGSGIVVAIKMLKLESFQGHKEWLVQLVRNFRTGVVIEPVTSIQKNMILQTYQFMRFLDIQTGNIPPISWPIRINIAIGVARGLSFLHNQEAHVIYRDLKASNILLDSEFNAKLSDFGLARDGPTGDKTHVSTRVIGTRGYAAPEYVATGHLTVKSDVYSFGVVLLELLSGRRAMEERGGEEETIVDWAKPFLGESRRVLRIMDTRLEGQYSRKGVQAVAELALQCLHTDPKNRPLMKDVLATLESLQASRGTRRAPLHNLAHRDIKSSPHNSRA</sequence>
<evidence type="ECO:0000256" key="3">
    <source>
        <dbReference type="ARBA" id="ARBA00022777"/>
    </source>
</evidence>
<dbReference type="InterPro" id="IPR011009">
    <property type="entry name" value="Kinase-like_dom_sf"/>
</dbReference>
<dbReference type="FunFam" id="1.10.510.10:FF:000095">
    <property type="entry name" value="protein STRUBBELIG-RECEPTOR FAMILY 8"/>
    <property type="match status" value="1"/>
</dbReference>
<dbReference type="STRING" id="337451.A0A3S3MGC3"/>
<dbReference type="OrthoDB" id="2620952at2759"/>
<evidence type="ECO:0000313" key="9">
    <source>
        <dbReference type="EMBL" id="RWR75901.1"/>
    </source>
</evidence>
<dbReference type="GO" id="GO:0004674">
    <property type="term" value="F:protein serine/threonine kinase activity"/>
    <property type="evidence" value="ECO:0007669"/>
    <property type="project" value="UniProtKB-KW"/>
</dbReference>
<accession>A0A3S3MGC3</accession>